<dbReference type="RefSeq" id="XP_007711036.1">
    <property type="nucleotide sequence ID" value="XM_007712846.1"/>
</dbReference>
<evidence type="ECO:0000313" key="1">
    <source>
        <dbReference type="EMBL" id="EUC34694.1"/>
    </source>
</evidence>
<proteinExistence type="predicted"/>
<dbReference type="AlphaFoldDB" id="W6YGP3"/>
<dbReference type="HOGENOM" id="CLU_1635224_0_0_1"/>
<dbReference type="OrthoDB" id="67027at2759"/>
<dbReference type="KEGG" id="bze:COCCADRAFT_92774"/>
<organism evidence="1 2">
    <name type="scientific">Cochliobolus carbonum (strain 26-R-13)</name>
    <name type="common">Maize leaf spot fungus</name>
    <name type="synonym">Bipolaris zeicola</name>
    <dbReference type="NCBI Taxonomy" id="930089"/>
    <lineage>
        <taxon>Eukaryota</taxon>
        <taxon>Fungi</taxon>
        <taxon>Dikarya</taxon>
        <taxon>Ascomycota</taxon>
        <taxon>Pezizomycotina</taxon>
        <taxon>Dothideomycetes</taxon>
        <taxon>Pleosporomycetidae</taxon>
        <taxon>Pleosporales</taxon>
        <taxon>Pleosporineae</taxon>
        <taxon>Pleosporaceae</taxon>
        <taxon>Bipolaris</taxon>
    </lineage>
</organism>
<sequence>MAAGTPEYITSLQNDLDYHFANIRLLVEALRAPGAGCNTPNNFQDPDGYRRLSQLGESVIHLVIADEGYTKGHQRAKVSFDSQSVTQRALTCANRINLSECISTNLSQQGTPPSIKMVTQSMMALCAAIYIDCGRDVIRLKGALQHIDFIDNEDYANADMDNCS</sequence>
<evidence type="ECO:0000313" key="2">
    <source>
        <dbReference type="Proteomes" id="UP000053841"/>
    </source>
</evidence>
<dbReference type="GO" id="GO:0006396">
    <property type="term" value="P:RNA processing"/>
    <property type="evidence" value="ECO:0007669"/>
    <property type="project" value="InterPro"/>
</dbReference>
<reference evidence="1 2" key="1">
    <citation type="journal article" date="2013" name="PLoS Genet.">
        <title>Comparative genome structure, secondary metabolite, and effector coding capacity across Cochliobolus pathogens.</title>
        <authorList>
            <person name="Condon B.J."/>
            <person name="Leng Y."/>
            <person name="Wu D."/>
            <person name="Bushley K.E."/>
            <person name="Ohm R.A."/>
            <person name="Otillar R."/>
            <person name="Martin J."/>
            <person name="Schackwitz W."/>
            <person name="Grimwood J."/>
            <person name="MohdZainudin N."/>
            <person name="Xue C."/>
            <person name="Wang R."/>
            <person name="Manning V.A."/>
            <person name="Dhillon B."/>
            <person name="Tu Z.J."/>
            <person name="Steffenson B.J."/>
            <person name="Salamov A."/>
            <person name="Sun H."/>
            <person name="Lowry S."/>
            <person name="LaButti K."/>
            <person name="Han J."/>
            <person name="Copeland A."/>
            <person name="Lindquist E."/>
            <person name="Barry K."/>
            <person name="Schmutz J."/>
            <person name="Baker S.E."/>
            <person name="Ciuffetti L.M."/>
            <person name="Grigoriev I.V."/>
            <person name="Zhong S."/>
            <person name="Turgeon B.G."/>
        </authorList>
    </citation>
    <scope>NUCLEOTIDE SEQUENCE [LARGE SCALE GENOMIC DNA]</scope>
    <source>
        <strain evidence="1 2">26-R-13</strain>
    </source>
</reference>
<dbReference type="Gene3D" id="1.10.1520.10">
    <property type="entry name" value="Ribonuclease III domain"/>
    <property type="match status" value="1"/>
</dbReference>
<dbReference type="GO" id="GO:0004525">
    <property type="term" value="F:ribonuclease III activity"/>
    <property type="evidence" value="ECO:0007669"/>
    <property type="project" value="InterPro"/>
</dbReference>
<dbReference type="GeneID" id="19153443"/>
<accession>W6YGP3</accession>
<gene>
    <name evidence="1" type="ORF">COCCADRAFT_92774</name>
</gene>
<dbReference type="Proteomes" id="UP000053841">
    <property type="component" value="Unassembled WGS sequence"/>
</dbReference>
<keyword evidence="2" id="KW-1185">Reference proteome</keyword>
<dbReference type="InterPro" id="IPR036389">
    <property type="entry name" value="RNase_III_sf"/>
</dbReference>
<protein>
    <recommendedName>
        <fullName evidence="3">RNase III domain-containing protein</fullName>
    </recommendedName>
</protein>
<dbReference type="STRING" id="930089.W6YGP3"/>
<dbReference type="EMBL" id="KI964587">
    <property type="protein sequence ID" value="EUC34694.1"/>
    <property type="molecule type" value="Genomic_DNA"/>
</dbReference>
<dbReference type="SUPFAM" id="SSF69065">
    <property type="entry name" value="RNase III domain-like"/>
    <property type="match status" value="1"/>
</dbReference>
<evidence type="ECO:0008006" key="3">
    <source>
        <dbReference type="Google" id="ProtNLM"/>
    </source>
</evidence>
<name>W6YGP3_COCC2</name>